<dbReference type="EMBL" id="JQHL01000002">
    <property type="protein sequence ID" value="KFX20809.1"/>
    <property type="molecule type" value="Genomic_DNA"/>
</dbReference>
<proteinExistence type="predicted"/>
<dbReference type="RefSeq" id="WP_039301567.1">
    <property type="nucleotide sequence ID" value="NZ_JQHL01000002.1"/>
</dbReference>
<evidence type="ECO:0000259" key="1">
    <source>
        <dbReference type="Pfam" id="PF03869"/>
    </source>
</evidence>
<reference evidence="2 3" key="1">
    <citation type="submission" date="2014-08" db="EMBL/GenBank/DDBJ databases">
        <title>Genome sequences of NCPPB Pectobacterium isolates.</title>
        <authorList>
            <person name="Glover R.H."/>
            <person name="Sapp M."/>
            <person name="Elphinstone J."/>
        </authorList>
    </citation>
    <scope>NUCLEOTIDE SEQUENCE [LARGE SCALE GENOMIC DNA]</scope>
    <source>
        <strain evidence="2 3">NCPPB 2793</strain>
    </source>
</reference>
<dbReference type="InterPro" id="IPR013321">
    <property type="entry name" value="Arc_rbn_hlx_hlx"/>
</dbReference>
<organism evidence="2 3">
    <name type="scientific">Pectobacterium betavasculorum</name>
    <dbReference type="NCBI Taxonomy" id="55207"/>
    <lineage>
        <taxon>Bacteria</taxon>
        <taxon>Pseudomonadati</taxon>
        <taxon>Pseudomonadota</taxon>
        <taxon>Gammaproteobacteria</taxon>
        <taxon>Enterobacterales</taxon>
        <taxon>Pectobacteriaceae</taxon>
        <taxon>Pectobacterium</taxon>
    </lineage>
</organism>
<dbReference type="Gene3D" id="1.10.1220.10">
    <property type="entry name" value="Met repressor-like"/>
    <property type="match status" value="1"/>
</dbReference>
<evidence type="ECO:0000313" key="3">
    <source>
        <dbReference type="Proteomes" id="UP000032869"/>
    </source>
</evidence>
<dbReference type="InterPro" id="IPR010985">
    <property type="entry name" value="Ribbon_hlx_hlx"/>
</dbReference>
<dbReference type="SUPFAM" id="SSF47598">
    <property type="entry name" value="Ribbon-helix-helix"/>
    <property type="match status" value="1"/>
</dbReference>
<dbReference type="Pfam" id="PF03869">
    <property type="entry name" value="Arc"/>
    <property type="match status" value="1"/>
</dbReference>
<evidence type="ECO:0000313" key="2">
    <source>
        <dbReference type="EMBL" id="KFX20809.1"/>
    </source>
</evidence>
<accession>A0ABR4V0Q3</accession>
<gene>
    <name evidence="2" type="ORF">JV35_06305</name>
</gene>
<sequence length="126" mass="14236">MTEKENPAFIERFTVRMPDGMRDAIAERAKKNGRSMNSEIVQILQDALIKESIFGDIANTEIEPMEYDPDREITLTSSQLKDFLKNAAKGIIEDASEQIAKNATEATLKGLLEIYEFVPKDEKKPT</sequence>
<comment type="caution">
    <text evidence="2">The sequence shown here is derived from an EMBL/GenBank/DDBJ whole genome shotgun (WGS) entry which is preliminary data.</text>
</comment>
<protein>
    <recommendedName>
        <fullName evidence="1">Arc-like DNA binding domain-containing protein</fullName>
    </recommendedName>
</protein>
<dbReference type="InterPro" id="IPR005569">
    <property type="entry name" value="Arc_DNA-bd_dom"/>
</dbReference>
<feature type="domain" description="Arc-like DNA binding" evidence="1">
    <location>
        <begin position="12"/>
        <end position="55"/>
    </location>
</feature>
<dbReference type="Proteomes" id="UP000032869">
    <property type="component" value="Unassembled WGS sequence"/>
</dbReference>
<keyword evidence="3" id="KW-1185">Reference proteome</keyword>
<name>A0ABR4V0Q3_9GAMM</name>